<reference evidence="2" key="1">
    <citation type="submission" date="2017-05" db="EMBL/GenBank/DDBJ databases">
        <authorList>
            <person name="Sharma S."/>
            <person name="Sidhu C."/>
            <person name="Pinnaka A.K."/>
        </authorList>
    </citation>
    <scope>NUCLEOTIDE SEQUENCE [LARGE SCALE GENOMIC DNA]</scope>
    <source>
        <strain evidence="2">AK93</strain>
    </source>
</reference>
<dbReference type="InterPro" id="IPR012434">
    <property type="entry name" value="DUF1631"/>
</dbReference>
<keyword evidence="2" id="KW-1185">Reference proteome</keyword>
<comment type="caution">
    <text evidence="1">The sequence shown here is derived from an EMBL/GenBank/DDBJ whole genome shotgun (WGS) entry which is preliminary data.</text>
</comment>
<gene>
    <name evidence="1" type="ORF">CAL65_08490</name>
</gene>
<organism evidence="1 2">
    <name type="scientific">Alkalilimnicola ehrlichii</name>
    <dbReference type="NCBI Taxonomy" id="351052"/>
    <lineage>
        <taxon>Bacteria</taxon>
        <taxon>Pseudomonadati</taxon>
        <taxon>Pseudomonadota</taxon>
        <taxon>Gammaproteobacteria</taxon>
        <taxon>Chromatiales</taxon>
        <taxon>Ectothiorhodospiraceae</taxon>
        <taxon>Alkalilimnicola</taxon>
    </lineage>
</organism>
<evidence type="ECO:0000313" key="1">
    <source>
        <dbReference type="EMBL" id="RFA37941.1"/>
    </source>
</evidence>
<evidence type="ECO:0008006" key="3">
    <source>
        <dbReference type="Google" id="ProtNLM"/>
    </source>
</evidence>
<proteinExistence type="predicted"/>
<protein>
    <recommendedName>
        <fullName evidence="3">DUF1631 domain-containing protein</fullName>
    </recommendedName>
</protein>
<accession>A0A3E0X0J6</accession>
<dbReference type="EMBL" id="NFZW01000006">
    <property type="protein sequence ID" value="RFA37941.1"/>
    <property type="molecule type" value="Genomic_DNA"/>
</dbReference>
<name>A0A3E0X0J6_9GAMM</name>
<sequence length="485" mass="54076">MFASQWVGSYRAGRTGGGLASAFGGAEVRRCAGGQWTGSGYRQPEASLQDVIGALSMLQRQQGDADVDLKPVLAQTLQRQSGEVRALGRPEDDTIDIVEMLFDAILDDPHLARSIKALIGRLQIPVIKVALLDRAFFGKRKHPARALINELAQAALGWSEPTHVERDPLYRQVEYTVDRILREFSDDIGLFEELLQEFRQFCAEERERTRLIEERTRQAAEGKAKVDVAKSLVDSELHVRLGMHNPPEVVKVLLKEAWAKVLFITCLREGGDSDVFQRQLEVVDRLLWSLEPKATAEERKELLGEIPGLLHDLREGLNGILYNPFEMARLFKALETEHVRCLTASGQPGSGAVADSAATIRPAPEEDKPTAGADTEAVVDEAEPSLPDSQTSENLQRLRDVTIGTWFEFVHDNGSRVRAKLSAKLNEGERLIFVNRAGFKMADRTLPEMAADLETERAFILDDNMLFDKALEAVVSNLRDMRADR</sequence>
<dbReference type="Proteomes" id="UP000256763">
    <property type="component" value="Unassembled WGS sequence"/>
</dbReference>
<dbReference type="OrthoDB" id="6188167at2"/>
<evidence type="ECO:0000313" key="2">
    <source>
        <dbReference type="Proteomes" id="UP000256763"/>
    </source>
</evidence>
<dbReference type="AlphaFoldDB" id="A0A3E0X0J6"/>
<dbReference type="Pfam" id="PF07793">
    <property type="entry name" value="DUF1631"/>
    <property type="match status" value="1"/>
</dbReference>